<evidence type="ECO:0000256" key="9">
    <source>
        <dbReference type="ARBA" id="ARBA00023065"/>
    </source>
</evidence>
<dbReference type="RefSeq" id="WP_111456991.1">
    <property type="nucleotide sequence ID" value="NZ_QFYP01000001.1"/>
</dbReference>
<dbReference type="OrthoDB" id="7626281at2"/>
<comment type="catalytic activity">
    <reaction evidence="12">
        <text>K(+)(in) = K(+)(out)</text>
        <dbReference type="Rhea" id="RHEA:29463"/>
        <dbReference type="ChEBI" id="CHEBI:29103"/>
    </reaction>
</comment>
<evidence type="ECO:0000256" key="3">
    <source>
        <dbReference type="ARBA" id="ARBA00022448"/>
    </source>
</evidence>
<keyword evidence="15" id="KW-1185">Reference proteome</keyword>
<gene>
    <name evidence="14" type="ORF">DJ021_07725</name>
</gene>
<evidence type="ECO:0000256" key="2">
    <source>
        <dbReference type="ARBA" id="ARBA00006920"/>
    </source>
</evidence>
<evidence type="ECO:0000256" key="7">
    <source>
        <dbReference type="ARBA" id="ARBA00022958"/>
    </source>
</evidence>
<evidence type="ECO:0000256" key="12">
    <source>
        <dbReference type="ARBA" id="ARBA00034430"/>
    </source>
</evidence>
<organism evidence="14 15">
    <name type="scientific">Phenylobacterium hankyongense</name>
    <dbReference type="NCBI Taxonomy" id="1813876"/>
    <lineage>
        <taxon>Bacteria</taxon>
        <taxon>Pseudomonadati</taxon>
        <taxon>Pseudomonadota</taxon>
        <taxon>Alphaproteobacteria</taxon>
        <taxon>Caulobacterales</taxon>
        <taxon>Caulobacteraceae</taxon>
        <taxon>Phenylobacterium</taxon>
    </lineage>
</organism>
<evidence type="ECO:0000256" key="11">
    <source>
        <dbReference type="ARBA" id="ARBA00023303"/>
    </source>
</evidence>
<comment type="subcellular location">
    <subcellularLocation>
        <location evidence="1">Membrane</location>
        <topology evidence="1">Multi-pass membrane protein</topology>
    </subcellularLocation>
</comment>
<keyword evidence="4" id="KW-0633">Potassium transport</keyword>
<evidence type="ECO:0000256" key="5">
    <source>
        <dbReference type="ARBA" id="ARBA00022692"/>
    </source>
</evidence>
<name>A0A328B3W2_9CAUL</name>
<dbReference type="GO" id="GO:0005267">
    <property type="term" value="F:potassium channel activity"/>
    <property type="evidence" value="ECO:0007669"/>
    <property type="project" value="UniProtKB-KW"/>
</dbReference>
<feature type="transmembrane region" description="Helical" evidence="13">
    <location>
        <begin position="54"/>
        <end position="72"/>
    </location>
</feature>
<dbReference type="Proteomes" id="UP000249842">
    <property type="component" value="Unassembled WGS sequence"/>
</dbReference>
<evidence type="ECO:0000256" key="6">
    <source>
        <dbReference type="ARBA" id="ARBA00022826"/>
    </source>
</evidence>
<dbReference type="GO" id="GO:0016020">
    <property type="term" value="C:membrane"/>
    <property type="evidence" value="ECO:0007669"/>
    <property type="project" value="UniProtKB-SubCell"/>
</dbReference>
<dbReference type="EMBL" id="QFYP01000001">
    <property type="protein sequence ID" value="RAK59698.1"/>
    <property type="molecule type" value="Genomic_DNA"/>
</dbReference>
<sequence>MAKPHKAGSAREIGRMEAFSDGVFAIAITLPIVELRTPDLSAGQSLAAALGEQWPTYLAYGLSFLVIGIYWVHHHFTGKIYARADHGFVLANLAFLATVGFVPFPTRLFTEYLNDPARLPTAAVFYTLSLAAPTWTWVFKWLYAQRTRAVDPRLDHDYLHRLTRIYVATAALQAVAAALSLVDWRLGVGLAAAVTLFHLRAPPWPVYEDAAEPHPHPDAEQT</sequence>
<evidence type="ECO:0000256" key="4">
    <source>
        <dbReference type="ARBA" id="ARBA00022538"/>
    </source>
</evidence>
<proteinExistence type="inferred from homology"/>
<keyword evidence="3" id="KW-0813">Transport</keyword>
<keyword evidence="10 13" id="KW-0472">Membrane</keyword>
<dbReference type="PANTHER" id="PTHR31462">
    <property type="entry name" value="ENDOSOMAL/LYSOSOMAL POTASSIUM CHANNEL TMEM175"/>
    <property type="match status" value="1"/>
</dbReference>
<dbReference type="PANTHER" id="PTHR31462:SF5">
    <property type="entry name" value="ENDOSOMAL_LYSOSOMAL PROTON CHANNEL TMEM175"/>
    <property type="match status" value="1"/>
</dbReference>
<keyword evidence="5 13" id="KW-0812">Transmembrane</keyword>
<accession>A0A328B3W2</accession>
<dbReference type="Pfam" id="PF06736">
    <property type="entry name" value="TMEM175"/>
    <property type="match status" value="1"/>
</dbReference>
<feature type="transmembrane region" description="Helical" evidence="13">
    <location>
        <begin position="84"/>
        <end position="104"/>
    </location>
</feature>
<keyword evidence="11" id="KW-0407">Ion channel</keyword>
<evidence type="ECO:0000313" key="15">
    <source>
        <dbReference type="Proteomes" id="UP000249842"/>
    </source>
</evidence>
<evidence type="ECO:0000256" key="10">
    <source>
        <dbReference type="ARBA" id="ARBA00023136"/>
    </source>
</evidence>
<comment type="similarity">
    <text evidence="2">Belongs to the TMEM175 family.</text>
</comment>
<keyword evidence="9" id="KW-0406">Ion transport</keyword>
<evidence type="ECO:0000256" key="1">
    <source>
        <dbReference type="ARBA" id="ARBA00004141"/>
    </source>
</evidence>
<evidence type="ECO:0000313" key="14">
    <source>
        <dbReference type="EMBL" id="RAK59698.1"/>
    </source>
</evidence>
<dbReference type="GO" id="GO:0015252">
    <property type="term" value="F:proton channel activity"/>
    <property type="evidence" value="ECO:0007669"/>
    <property type="project" value="InterPro"/>
</dbReference>
<keyword evidence="6" id="KW-0631">Potassium channel</keyword>
<protein>
    <submittedName>
        <fullName evidence="14">DUF1211 domain-containing protein</fullName>
    </submittedName>
</protein>
<evidence type="ECO:0000256" key="8">
    <source>
        <dbReference type="ARBA" id="ARBA00022989"/>
    </source>
</evidence>
<dbReference type="AlphaFoldDB" id="A0A328B3W2"/>
<feature type="transmembrane region" description="Helical" evidence="13">
    <location>
        <begin position="165"/>
        <end position="182"/>
    </location>
</feature>
<feature type="transmembrane region" description="Helical" evidence="13">
    <location>
        <begin position="124"/>
        <end position="144"/>
    </location>
</feature>
<dbReference type="InterPro" id="IPR010617">
    <property type="entry name" value="TMEM175-like"/>
</dbReference>
<keyword evidence="7" id="KW-0630">Potassium</keyword>
<evidence type="ECO:0000256" key="13">
    <source>
        <dbReference type="SAM" id="Phobius"/>
    </source>
</evidence>
<comment type="caution">
    <text evidence="14">The sequence shown here is derived from an EMBL/GenBank/DDBJ whole genome shotgun (WGS) entry which is preliminary data.</text>
</comment>
<reference evidence="15" key="1">
    <citation type="submission" date="2018-05" db="EMBL/GenBank/DDBJ databases">
        <authorList>
            <person name="Li X."/>
        </authorList>
    </citation>
    <scope>NUCLEOTIDE SEQUENCE [LARGE SCALE GENOMIC DNA]</scope>
    <source>
        <strain evidence="15">HKS-05</strain>
    </source>
</reference>
<keyword evidence="8 13" id="KW-1133">Transmembrane helix</keyword>